<dbReference type="PROSITE" id="PS50111">
    <property type="entry name" value="CHEMOTAXIS_TRANSDUC_2"/>
    <property type="match status" value="1"/>
</dbReference>
<evidence type="ECO:0000256" key="1">
    <source>
        <dbReference type="ARBA" id="ARBA00023224"/>
    </source>
</evidence>
<evidence type="ECO:0000313" key="6">
    <source>
        <dbReference type="Proteomes" id="UP000441585"/>
    </source>
</evidence>
<comment type="caution">
    <text evidence="5">The sequence shown here is derived from an EMBL/GenBank/DDBJ whole genome shotgun (WGS) entry which is preliminary data.</text>
</comment>
<keyword evidence="3" id="KW-0472">Membrane</keyword>
<accession>A0A6I2MA23</accession>
<keyword evidence="6" id="KW-1185">Reference proteome</keyword>
<dbReference type="AlphaFoldDB" id="A0A6I2MA23"/>
<feature type="transmembrane region" description="Helical" evidence="3">
    <location>
        <begin position="45"/>
        <end position="64"/>
    </location>
</feature>
<dbReference type="PANTHER" id="PTHR32089">
    <property type="entry name" value="METHYL-ACCEPTING CHEMOTAXIS PROTEIN MCPB"/>
    <property type="match status" value="1"/>
</dbReference>
<keyword evidence="1 2" id="KW-0807">Transducer</keyword>
<feature type="transmembrane region" description="Helical" evidence="3">
    <location>
        <begin position="138"/>
        <end position="162"/>
    </location>
</feature>
<reference evidence="5 6" key="1">
    <citation type="submission" date="2019-11" db="EMBL/GenBank/DDBJ databases">
        <title>Bacillus idriensis genome.</title>
        <authorList>
            <person name="Konopka E.N."/>
            <person name="Newman J.D."/>
        </authorList>
    </citation>
    <scope>NUCLEOTIDE SEQUENCE [LARGE SCALE GENOMIC DNA]</scope>
    <source>
        <strain evidence="5 6">DSM 19097</strain>
    </source>
</reference>
<dbReference type="SUPFAM" id="SSF58104">
    <property type="entry name" value="Methyl-accepting chemotaxis protein (MCP) signaling domain"/>
    <property type="match status" value="1"/>
</dbReference>
<feature type="transmembrane region" description="Helical" evidence="3">
    <location>
        <begin position="18"/>
        <end position="36"/>
    </location>
</feature>
<name>A0A6I2MA23_9BACI</name>
<organism evidence="5 6">
    <name type="scientific">Metabacillus idriensis</name>
    <dbReference type="NCBI Taxonomy" id="324768"/>
    <lineage>
        <taxon>Bacteria</taxon>
        <taxon>Bacillati</taxon>
        <taxon>Bacillota</taxon>
        <taxon>Bacilli</taxon>
        <taxon>Bacillales</taxon>
        <taxon>Bacillaceae</taxon>
        <taxon>Metabacillus</taxon>
    </lineage>
</organism>
<feature type="transmembrane region" description="Helical" evidence="3">
    <location>
        <begin position="112"/>
        <end position="132"/>
    </location>
</feature>
<gene>
    <name evidence="5" type="ORF">GJU41_09505</name>
</gene>
<keyword evidence="3" id="KW-0812">Transmembrane</keyword>
<evidence type="ECO:0000256" key="2">
    <source>
        <dbReference type="PROSITE-ProRule" id="PRU00284"/>
    </source>
</evidence>
<dbReference type="Proteomes" id="UP000441585">
    <property type="component" value="Unassembled WGS sequence"/>
</dbReference>
<dbReference type="EMBL" id="WKKF01000002">
    <property type="protein sequence ID" value="MRX54207.1"/>
    <property type="molecule type" value="Genomic_DNA"/>
</dbReference>
<dbReference type="InterPro" id="IPR004089">
    <property type="entry name" value="MCPsignal_dom"/>
</dbReference>
<protein>
    <recommendedName>
        <fullName evidence="4">Methyl-accepting transducer domain-containing protein</fullName>
    </recommendedName>
</protein>
<evidence type="ECO:0000313" key="5">
    <source>
        <dbReference type="EMBL" id="MRX54207.1"/>
    </source>
</evidence>
<dbReference type="Pfam" id="PF00015">
    <property type="entry name" value="MCPsignal"/>
    <property type="match status" value="1"/>
</dbReference>
<dbReference type="GO" id="GO:0007165">
    <property type="term" value="P:signal transduction"/>
    <property type="evidence" value="ECO:0007669"/>
    <property type="project" value="UniProtKB-KW"/>
</dbReference>
<feature type="domain" description="Methyl-accepting transducer" evidence="4">
    <location>
        <begin position="210"/>
        <end position="460"/>
    </location>
</feature>
<keyword evidence="3" id="KW-1133">Transmembrane helix</keyword>
<feature type="transmembrane region" description="Helical" evidence="3">
    <location>
        <begin position="76"/>
        <end position="105"/>
    </location>
</feature>
<dbReference type="Gene3D" id="1.10.287.950">
    <property type="entry name" value="Methyl-accepting chemotaxis protein"/>
    <property type="match status" value="1"/>
</dbReference>
<dbReference type="RefSeq" id="WP_154318433.1">
    <property type="nucleotide sequence ID" value="NZ_CAJGAA010000002.1"/>
</dbReference>
<proteinExistence type="predicted"/>
<dbReference type="GO" id="GO:0016020">
    <property type="term" value="C:membrane"/>
    <property type="evidence" value="ECO:0007669"/>
    <property type="project" value="InterPro"/>
</dbReference>
<sequence length="493" mass="54495">MTALEKVKYEDLKSKNKLMLFTFGTSALLAFIYVLMTKQFEQSPVYLTELILLILFYVLFHFIIKKEFLFPYFSVVMIYSATTVSIFITGANLSLVAIMLFLAIFSAVQYHPIVFAIGYIAGFIGLIVNALVPSKEQAIILDSIGAIMITYVLAGILLGVLIRLNNKQFKQLQDFIAGAEADAKMKEEQKQNLEREVGSIADHITKVNDRVQQNARAQAEMTIAINEVSAGSQIQSEQISEIAENAHNNMLSIKELSEISARLNQDSKQASDIADKSGEKVVQLSNQMDHLQEVVVALNETFKLLNLKIDETNQFTNNIRQITEQTNLLALNASIEAARAGEAGKGFSVVAQEIRKLAELTNDTTKKITENLKQVNQTSAEAEEKMTVSSTNLSSSVQFTKEVSASFSQLKGKLQNITQSFSGFEAIAQDVEANTISVERSTNELAAIIEEASASMEEMSATIETLNDDNKKIASFMNETAQSADKIQQSTKE</sequence>
<evidence type="ECO:0000259" key="4">
    <source>
        <dbReference type="PROSITE" id="PS50111"/>
    </source>
</evidence>
<dbReference type="SMART" id="SM00283">
    <property type="entry name" value="MA"/>
    <property type="match status" value="1"/>
</dbReference>
<evidence type="ECO:0000256" key="3">
    <source>
        <dbReference type="SAM" id="Phobius"/>
    </source>
</evidence>
<dbReference type="PANTHER" id="PTHR32089:SF112">
    <property type="entry name" value="LYSOZYME-LIKE PROTEIN-RELATED"/>
    <property type="match status" value="1"/>
</dbReference>